<feature type="transmembrane region" description="Helical" evidence="1">
    <location>
        <begin position="6"/>
        <end position="25"/>
    </location>
</feature>
<evidence type="ECO:0000256" key="1">
    <source>
        <dbReference type="SAM" id="Phobius"/>
    </source>
</evidence>
<dbReference type="AlphaFoldDB" id="A0A518AIH5"/>
<dbReference type="RefSeq" id="WP_145245501.1">
    <property type="nucleotide sequence ID" value="NZ_CP036278.1"/>
</dbReference>
<dbReference type="SUPFAM" id="SSF52317">
    <property type="entry name" value="Class I glutamine amidotransferase-like"/>
    <property type="match status" value="1"/>
</dbReference>
<dbReference type="Proteomes" id="UP000315750">
    <property type="component" value="Chromosome"/>
</dbReference>
<dbReference type="NCBIfam" id="TIGR02226">
    <property type="entry name" value="two_anch"/>
    <property type="match status" value="1"/>
</dbReference>
<dbReference type="KEGG" id="amuc:Pan181_07150"/>
<dbReference type="Gene3D" id="3.40.50.880">
    <property type="match status" value="1"/>
</dbReference>
<keyword evidence="1" id="KW-0472">Membrane</keyword>
<organism evidence="4 5">
    <name type="scientific">Aeoliella mucimassa</name>
    <dbReference type="NCBI Taxonomy" id="2527972"/>
    <lineage>
        <taxon>Bacteria</taxon>
        <taxon>Pseudomonadati</taxon>
        <taxon>Planctomycetota</taxon>
        <taxon>Planctomycetia</taxon>
        <taxon>Pirellulales</taxon>
        <taxon>Lacipirellulaceae</taxon>
        <taxon>Aeoliella</taxon>
    </lineage>
</organism>
<dbReference type="Pfam" id="PF07584">
    <property type="entry name" value="BatA"/>
    <property type="match status" value="1"/>
</dbReference>
<dbReference type="InterPro" id="IPR036465">
    <property type="entry name" value="vWFA_dom_sf"/>
</dbReference>
<evidence type="ECO:0000313" key="5">
    <source>
        <dbReference type="Proteomes" id="UP000315750"/>
    </source>
</evidence>
<feature type="domain" description="VWFA" evidence="3">
    <location>
        <begin position="95"/>
        <end position="194"/>
    </location>
</feature>
<dbReference type="InterPro" id="IPR024163">
    <property type="entry name" value="Aerotolerance_reg_N"/>
</dbReference>
<keyword evidence="1" id="KW-1133">Transmembrane helix</keyword>
<sequence length="709" mass="76537">MSFLAPTLLAGAALIALPVILHLVMRREPKRVEFPALRFVRKRQSTNQTRLQLRHWILLALRCAFIVLLALALSRPVWRGTGLSAAGSEGLAAAVVMDNSPRMSYLSDNQTRLDKAKETAAWLIEQLPADSELAVVEPGRSRRAKLGDRDSALLRVERAKIATSAPSLADAVNEAIRLVAERENHRREIYVFTDLAEAAWNDAAVTQLVAALDEHPATKLYLVDVGESKSINAGLGELELSAEHLATGESVTLRTYVTSTAEVAGTSRRVELWLDEPGKKPTKRGDASVTLSTSNEAVEFPLAGLAGGVHQGYVRLSGDDPLTIDNTRYFTVEVEAPPQLLLVGIDEAATRLMSEALAPSVLAQTAAARFGCDRISYNQLPATNMASYDAVLLLDPPPLHDDSWRKLSDFVQSGGGLAVYLGRHSVGQLEAFNTPASKLLLPAELRWVTTSSTYLSPNNYNHPVLKQLADIGAATPWPAFPVFKFWSIGIPDPAANVVATYAEGSPAIVEGFLGAGRVLLFTTTGADRASDDPWNLLPTNPDPWPFLALTEGTADYLVGADTQPLNNLAGRVMTLPLPRRSDLATFVLRPPTGDPLPQSLSPGQQEIVVTTTSEIGNYRVQSGGSQARFDRGFSINTADSVGRLQRADATQLVAALGKDRAELVEGHSNLARSIDLGSVGRELFGWLIALVALALGAEQFLADRFYARQ</sequence>
<dbReference type="Gene3D" id="3.40.50.410">
    <property type="entry name" value="von Willebrand factor, type A domain"/>
    <property type="match status" value="1"/>
</dbReference>
<dbReference type="InterPro" id="IPR011933">
    <property type="entry name" value="Double_TM_dom"/>
</dbReference>
<evidence type="ECO:0000259" key="3">
    <source>
        <dbReference type="Pfam" id="PF13519"/>
    </source>
</evidence>
<protein>
    <submittedName>
        <fullName evidence="4">Uncharacterized protein</fullName>
    </submittedName>
</protein>
<keyword evidence="5" id="KW-1185">Reference proteome</keyword>
<evidence type="ECO:0000259" key="2">
    <source>
        <dbReference type="Pfam" id="PF07584"/>
    </source>
</evidence>
<keyword evidence="1" id="KW-0812">Transmembrane</keyword>
<dbReference type="PANTHER" id="PTHR37464:SF1">
    <property type="entry name" value="BLL2463 PROTEIN"/>
    <property type="match status" value="1"/>
</dbReference>
<proteinExistence type="predicted"/>
<feature type="domain" description="Aerotolerance regulator N-terminal" evidence="2">
    <location>
        <begin position="1"/>
        <end position="76"/>
    </location>
</feature>
<reference evidence="4 5" key="1">
    <citation type="submission" date="2019-02" db="EMBL/GenBank/DDBJ databases">
        <title>Deep-cultivation of Planctomycetes and their phenomic and genomic characterization uncovers novel biology.</title>
        <authorList>
            <person name="Wiegand S."/>
            <person name="Jogler M."/>
            <person name="Boedeker C."/>
            <person name="Pinto D."/>
            <person name="Vollmers J."/>
            <person name="Rivas-Marin E."/>
            <person name="Kohn T."/>
            <person name="Peeters S.H."/>
            <person name="Heuer A."/>
            <person name="Rast P."/>
            <person name="Oberbeckmann S."/>
            <person name="Bunk B."/>
            <person name="Jeske O."/>
            <person name="Meyerdierks A."/>
            <person name="Storesund J.E."/>
            <person name="Kallscheuer N."/>
            <person name="Luecker S."/>
            <person name="Lage O.M."/>
            <person name="Pohl T."/>
            <person name="Merkel B.J."/>
            <person name="Hornburger P."/>
            <person name="Mueller R.-W."/>
            <person name="Bruemmer F."/>
            <person name="Labrenz M."/>
            <person name="Spormann A.M."/>
            <person name="Op den Camp H."/>
            <person name="Overmann J."/>
            <person name="Amann R."/>
            <person name="Jetten M.S.M."/>
            <person name="Mascher T."/>
            <person name="Medema M.H."/>
            <person name="Devos D.P."/>
            <person name="Kaster A.-K."/>
            <person name="Ovreas L."/>
            <person name="Rohde M."/>
            <person name="Galperin M.Y."/>
            <person name="Jogler C."/>
        </authorList>
    </citation>
    <scope>NUCLEOTIDE SEQUENCE [LARGE SCALE GENOMIC DNA]</scope>
    <source>
        <strain evidence="4 5">Pan181</strain>
    </source>
</reference>
<accession>A0A518AIH5</accession>
<dbReference type="SUPFAM" id="SSF53300">
    <property type="entry name" value="vWA-like"/>
    <property type="match status" value="1"/>
</dbReference>
<dbReference type="InterPro" id="IPR002035">
    <property type="entry name" value="VWF_A"/>
</dbReference>
<feature type="transmembrane region" description="Helical" evidence="1">
    <location>
        <begin position="53"/>
        <end position="73"/>
    </location>
</feature>
<dbReference type="EMBL" id="CP036278">
    <property type="protein sequence ID" value="QDU54533.1"/>
    <property type="molecule type" value="Genomic_DNA"/>
</dbReference>
<evidence type="ECO:0000313" key="4">
    <source>
        <dbReference type="EMBL" id="QDU54533.1"/>
    </source>
</evidence>
<dbReference type="Pfam" id="PF13519">
    <property type="entry name" value="VWA_2"/>
    <property type="match status" value="1"/>
</dbReference>
<dbReference type="PANTHER" id="PTHR37464">
    <property type="entry name" value="BLL2463 PROTEIN"/>
    <property type="match status" value="1"/>
</dbReference>
<dbReference type="OrthoDB" id="242438at2"/>
<dbReference type="InterPro" id="IPR029062">
    <property type="entry name" value="Class_I_gatase-like"/>
</dbReference>
<gene>
    <name evidence="4" type="ORF">Pan181_07150</name>
</gene>
<name>A0A518AIH5_9BACT</name>